<dbReference type="EMBL" id="CP126981">
    <property type="protein sequence ID" value="WIM87564.1"/>
    <property type="molecule type" value="Genomic_DNA"/>
</dbReference>
<dbReference type="PROSITE" id="PS51257">
    <property type="entry name" value="PROKAR_LIPOPROTEIN"/>
    <property type="match status" value="1"/>
</dbReference>
<dbReference type="RefSeq" id="WP_285187333.1">
    <property type="nucleotide sequence ID" value="NZ_CP126981.1"/>
</dbReference>
<organism evidence="2 3">
    <name type="scientific">Candidatus Mycobacterium wuenschmannii</name>
    <dbReference type="NCBI Taxonomy" id="3027808"/>
    <lineage>
        <taxon>Bacteria</taxon>
        <taxon>Bacillati</taxon>
        <taxon>Actinomycetota</taxon>
        <taxon>Actinomycetes</taxon>
        <taxon>Mycobacteriales</taxon>
        <taxon>Mycobacteriaceae</taxon>
        <taxon>Mycobacterium</taxon>
    </lineage>
</organism>
<gene>
    <name evidence="2" type="ORF">PT015_22455</name>
</gene>
<evidence type="ECO:0000256" key="1">
    <source>
        <dbReference type="SAM" id="MobiDB-lite"/>
    </source>
</evidence>
<keyword evidence="3" id="KW-1185">Reference proteome</keyword>
<evidence type="ECO:0000313" key="3">
    <source>
        <dbReference type="Proteomes" id="UP001236585"/>
    </source>
</evidence>
<reference evidence="2 3" key="1">
    <citation type="journal article" date="2023" name="Microbiol. Resour. Announc.">
        <title>Complete Genome Sequence of Mycobacterium wuenschmanii, a novel Nontuberculous Mycobacterium Isolated from a captive population of Amazon Milk Frogs.</title>
        <authorList>
            <person name="Hicks J."/>
            <person name="Zeineldin M."/>
            <person name="Ward H."/>
            <person name="Wuenschmann A."/>
            <person name="Camp P."/>
            <person name="Farrell D."/>
            <person name="Lehman K."/>
            <person name="Thacker T."/>
            <person name="Cuthbert E."/>
        </authorList>
    </citation>
    <scope>NUCLEOTIDE SEQUENCE [LARGE SCALE GENOMIC DNA]</scope>
    <source>
        <strain evidence="2 3">Wuenschmanii</strain>
    </source>
</reference>
<feature type="region of interest" description="Disordered" evidence="1">
    <location>
        <begin position="31"/>
        <end position="57"/>
    </location>
</feature>
<dbReference type="Proteomes" id="UP001236585">
    <property type="component" value="Chromosome"/>
</dbReference>
<evidence type="ECO:0000313" key="2">
    <source>
        <dbReference type="EMBL" id="WIM87564.1"/>
    </source>
</evidence>
<protein>
    <recommendedName>
        <fullName evidence="4">Lipoprotein LpqN</fullName>
    </recommendedName>
</protein>
<proteinExistence type="predicted"/>
<evidence type="ECO:0008006" key="4">
    <source>
        <dbReference type="Google" id="ProtNLM"/>
    </source>
</evidence>
<accession>A0ABY8W1A0</accession>
<sequence length="228" mass="23740">MTDPPSKARWAAVGAAALLSLAGCVRIIDGSATPGGRPDASSAQQPGWRHGKSAPGVEPTLRQRIPPSAFVCFPGPGGSGIGTVAQVHDTAAPRITITLPDGWTGEPGQRDRALTLSGPAGMRGAVTIAATRLDPGRAFSDYAAALAHSKSEFRVETRGAKFCGYSSQKLFGTFTDDTGTVEFADRLAHIWTNTADYLVAIHVEGPKDAPGFRGAKTTLTQDFAVVIP</sequence>
<name>A0ABY8W1A0_9MYCO</name>